<sequence length="361" mass="39664">MPGDPTDDRARRADTVRRIAESARIDAVHEPLSDRAALLYALGRVDDTVRSVALARLRAGRRFPAIGGFAALRPLVRELDWIEERLSHGRAGPTRVALMQRKALLSRRLGGLRTRFVMSSAHYATGVRAIRRDRRDGLHLDVDQRTALFEALCHTPAPLGAGPGPLGRAREILGGLAADRLEPVHERGAALARSVAGIDVDRFTDRYETIGFLAGTYHDRILGARIWHTDLFAVARAQLDPGLELVGIAVDVVALATLDADLTAAFEAQGDAIDDEGRREILRRRGDLIPVWDQVIDRVAALSRVVDEIAVAEVEHRSLDVLAQTAGLDRRIEDLLGRSGDREISADNTHSVSDQISRDQW</sequence>
<dbReference type="GeneID" id="85486828"/>
<gene>
    <name evidence="1" type="ORF">SAMN05444374_11281</name>
</gene>
<dbReference type="AlphaFoldDB" id="A0A1I0U2Q5"/>
<evidence type="ECO:0000313" key="1">
    <source>
        <dbReference type="EMBL" id="SFA58278.1"/>
    </source>
</evidence>
<dbReference type="EMBL" id="FOJN01000012">
    <property type="protein sequence ID" value="SFA58278.1"/>
    <property type="molecule type" value="Genomic_DNA"/>
</dbReference>
<reference evidence="1 2" key="1">
    <citation type="submission" date="2016-10" db="EMBL/GenBank/DDBJ databases">
        <authorList>
            <person name="de Groot N.N."/>
        </authorList>
    </citation>
    <scope>NUCLEOTIDE SEQUENCE [LARGE SCALE GENOMIC DNA]</scope>
    <source>
        <strain evidence="1 2">DSM 44908</strain>
    </source>
</reference>
<dbReference type="RefSeq" id="WP_068360985.1">
    <property type="nucleotide sequence ID" value="NZ_FOJN01000012.1"/>
</dbReference>
<protein>
    <submittedName>
        <fullName evidence="1">Uncharacterized protein</fullName>
    </submittedName>
</protein>
<dbReference type="Proteomes" id="UP000182054">
    <property type="component" value="Unassembled WGS sequence"/>
</dbReference>
<dbReference type="OrthoDB" id="4771441at2"/>
<proteinExistence type="predicted"/>
<evidence type="ECO:0000313" key="2">
    <source>
        <dbReference type="Proteomes" id="UP000182054"/>
    </source>
</evidence>
<name>A0A1I0U2Q5_9NOCA</name>
<accession>A0A1I0U2Q5</accession>
<organism evidence="1 2">
    <name type="scientific">Rhodococcoides kroppenstedtii</name>
    <dbReference type="NCBI Taxonomy" id="293050"/>
    <lineage>
        <taxon>Bacteria</taxon>
        <taxon>Bacillati</taxon>
        <taxon>Actinomycetota</taxon>
        <taxon>Actinomycetes</taxon>
        <taxon>Mycobacteriales</taxon>
        <taxon>Nocardiaceae</taxon>
        <taxon>Rhodococcoides</taxon>
    </lineage>
</organism>